<evidence type="ECO:0000256" key="3">
    <source>
        <dbReference type="ARBA" id="ARBA00022989"/>
    </source>
</evidence>
<keyword evidence="2 6" id="KW-0812">Transmembrane</keyword>
<comment type="subcellular location">
    <subcellularLocation>
        <location evidence="1">Membrane</location>
        <topology evidence="1">Single-pass membrane protein</topology>
    </subcellularLocation>
</comment>
<evidence type="ECO:0000313" key="8">
    <source>
        <dbReference type="WBParaSite" id="SMTH1_94310.1"/>
    </source>
</evidence>
<protein>
    <recommendedName>
        <fullName evidence="9">EGF-like domain-containing protein</fullName>
    </recommendedName>
</protein>
<organism evidence="7 8">
    <name type="scientific">Schistosoma mattheei</name>
    <dbReference type="NCBI Taxonomy" id="31246"/>
    <lineage>
        <taxon>Eukaryota</taxon>
        <taxon>Metazoa</taxon>
        <taxon>Spiralia</taxon>
        <taxon>Lophotrochozoa</taxon>
        <taxon>Platyhelminthes</taxon>
        <taxon>Trematoda</taxon>
        <taxon>Digenea</taxon>
        <taxon>Strigeidida</taxon>
        <taxon>Schistosomatoidea</taxon>
        <taxon>Schistosomatidae</taxon>
        <taxon>Schistosoma</taxon>
    </lineage>
</organism>
<feature type="transmembrane region" description="Helical" evidence="6">
    <location>
        <begin position="272"/>
        <end position="296"/>
    </location>
</feature>
<evidence type="ECO:0000313" key="7">
    <source>
        <dbReference type="Proteomes" id="UP000050791"/>
    </source>
</evidence>
<keyword evidence="3 6" id="KW-1133">Transmembrane helix</keyword>
<sequence>MFYLKPGEIIPTTPAPPTNTTTTTQSTTKTTTVTAQPQVDVLSTTTTTTTTKSSDTTTPAYDGVPTYSFVEFSLATRPSTAIAPVMLPLVSTKFNVKSNLYNQVNDTPVEWIEEYANTSSPGYANLKSKYCDLLTYYLKQGDSNAADGASCEQVTFTPVTSTRPDGTVIRSVVGDTTINVPTTTGTQLTGNQLYGLFINGYNKTSTAPSSIKLNALDVQRTSGTVTCSQFTNPCGEHATCRDSPPGITCFCNSMWKDMNPNDPGKQCVLHPAAIALIVLASLLLLAALILLLICLLRRRRRRNSSILASTDLATLNKLKETKSWRSKLDKNKIQLDGDQSISMARASVTDSPIALTSIPASPVLLTGLPMPLTPTASNMIDGLPQRVGSALPLTGTALPLSALRGSMPINGIQQIPASALPLTGTALPLSALRGSMPINGIQQIPASPVPLTGLPMPLTPTASNMIDGLPQRVGSALPLTGTAPPLSALRGSMPINGIQQIPASNCTPLSALRGSMPINGIQQIPASSIQPTVGTPAGLVGSTLPLTSMNKMMPSDMSRLATAVPASPAGLVGSTLPLTSMNKMMPSDMSRLATAIPASQMLSTNMQIPKSPVITNMLTNASGSLPQNSMIPSTTIPQNNLSTNSNIFNFENLDKI</sequence>
<evidence type="ECO:0000256" key="6">
    <source>
        <dbReference type="SAM" id="Phobius"/>
    </source>
</evidence>
<dbReference type="InterPro" id="IPR051694">
    <property type="entry name" value="Immunoregulatory_rcpt-like"/>
</dbReference>
<evidence type="ECO:0000256" key="4">
    <source>
        <dbReference type="ARBA" id="ARBA00023136"/>
    </source>
</evidence>
<feature type="compositionally biased region" description="Low complexity" evidence="5">
    <location>
        <begin position="18"/>
        <end position="31"/>
    </location>
</feature>
<dbReference type="AlphaFoldDB" id="A0AA85C2J3"/>
<proteinExistence type="predicted"/>
<evidence type="ECO:0000256" key="2">
    <source>
        <dbReference type="ARBA" id="ARBA00022692"/>
    </source>
</evidence>
<dbReference type="GO" id="GO:0071944">
    <property type="term" value="C:cell periphery"/>
    <property type="evidence" value="ECO:0007669"/>
    <property type="project" value="UniProtKB-ARBA"/>
</dbReference>
<name>A0AA85C2J3_9TREM</name>
<dbReference type="WBParaSite" id="SMTH1_94310.1">
    <property type="protein sequence ID" value="SMTH1_94310.1"/>
    <property type="gene ID" value="SMTH1_94310"/>
</dbReference>
<evidence type="ECO:0000256" key="1">
    <source>
        <dbReference type="ARBA" id="ARBA00004167"/>
    </source>
</evidence>
<evidence type="ECO:0008006" key="9">
    <source>
        <dbReference type="Google" id="ProtNLM"/>
    </source>
</evidence>
<feature type="region of interest" description="Disordered" evidence="5">
    <location>
        <begin position="1"/>
        <end position="31"/>
    </location>
</feature>
<evidence type="ECO:0000256" key="5">
    <source>
        <dbReference type="SAM" id="MobiDB-lite"/>
    </source>
</evidence>
<dbReference type="CDD" id="cd00053">
    <property type="entry name" value="EGF"/>
    <property type="match status" value="1"/>
</dbReference>
<accession>A0AA85C2J3</accession>
<reference evidence="8" key="1">
    <citation type="submission" date="2023-11" db="UniProtKB">
        <authorList>
            <consortium name="WormBaseParasite"/>
        </authorList>
    </citation>
    <scope>IDENTIFICATION</scope>
</reference>
<keyword evidence="4 6" id="KW-0472">Membrane</keyword>
<dbReference type="GO" id="GO:0016020">
    <property type="term" value="C:membrane"/>
    <property type="evidence" value="ECO:0007669"/>
    <property type="project" value="UniProtKB-SubCell"/>
</dbReference>
<dbReference type="Proteomes" id="UP000050791">
    <property type="component" value="Unassembled WGS sequence"/>
</dbReference>
<dbReference type="PANTHER" id="PTHR15549">
    <property type="entry name" value="PAIRED IMMUNOGLOBULIN-LIKE TYPE 2 RECEPTOR"/>
    <property type="match status" value="1"/>
</dbReference>
<dbReference type="PANTHER" id="PTHR15549:SF6">
    <property type="entry name" value="MID2 DOMAIN-CONTAINING PROTEIN"/>
    <property type="match status" value="1"/>
</dbReference>